<dbReference type="PROSITE" id="PS50297">
    <property type="entry name" value="ANK_REP_REGION"/>
    <property type="match status" value="4"/>
</dbReference>
<dbReference type="Gene3D" id="3.40.50.300">
    <property type="entry name" value="P-loop containing nucleotide triphosphate hydrolases"/>
    <property type="match status" value="1"/>
</dbReference>
<reference evidence="8" key="1">
    <citation type="journal article" date="2020" name="BMC Genomics">
        <title>Correction to: Identification and distribution of gene clusters required for synthesis of sphingolipid metabolism inhibitors in diverse species of the filamentous fungus Fusarium.</title>
        <authorList>
            <person name="Kim H.S."/>
            <person name="Lohmar J.M."/>
            <person name="Busman M."/>
            <person name="Brown D.W."/>
            <person name="Naumann T.A."/>
            <person name="Divon H.H."/>
            <person name="Lysoe E."/>
            <person name="Uhlig S."/>
            <person name="Proctor R.H."/>
        </authorList>
    </citation>
    <scope>NUCLEOTIDE SEQUENCE [LARGE SCALE GENOMIC DNA]</scope>
    <source>
        <strain evidence="8">NRRL 25331</strain>
    </source>
</reference>
<dbReference type="SUPFAM" id="SSF48403">
    <property type="entry name" value="Ankyrin repeat"/>
    <property type="match status" value="1"/>
</dbReference>
<dbReference type="Pfam" id="PF24883">
    <property type="entry name" value="NPHP3_N"/>
    <property type="match status" value="1"/>
</dbReference>
<feature type="repeat" description="ANK" evidence="2">
    <location>
        <begin position="968"/>
        <end position="1000"/>
    </location>
</feature>
<evidence type="ECO:0000256" key="3">
    <source>
        <dbReference type="SAM" id="MobiDB-lite"/>
    </source>
</evidence>
<feature type="repeat" description="ANK" evidence="2">
    <location>
        <begin position="1067"/>
        <end position="1099"/>
    </location>
</feature>
<dbReference type="Proteomes" id="UP000572754">
    <property type="component" value="Unassembled WGS sequence"/>
</dbReference>
<dbReference type="EMBL" id="JAAQPE010000623">
    <property type="protein sequence ID" value="KAF5657766.1"/>
    <property type="molecule type" value="Genomic_DNA"/>
</dbReference>
<feature type="region of interest" description="Disordered" evidence="3">
    <location>
        <begin position="1"/>
        <end position="25"/>
    </location>
</feature>
<reference evidence="7 8" key="2">
    <citation type="submission" date="2020-05" db="EMBL/GenBank/DDBJ databases">
        <title>Identification and distribution of gene clusters putatively required for synthesis of sphingolipid metabolism inhibitors in phylogenetically diverse species of the filamentous fungus Fusarium.</title>
        <authorList>
            <person name="Kim H.-S."/>
            <person name="Busman M."/>
            <person name="Brown D.W."/>
            <person name="Divon H."/>
            <person name="Uhlig S."/>
            <person name="Proctor R.H."/>
        </authorList>
    </citation>
    <scope>NUCLEOTIDE SEQUENCE [LARGE SCALE GENOMIC DNA]</scope>
    <source>
        <strain evidence="7 8">NRRL 25331</strain>
    </source>
</reference>
<keyword evidence="8" id="KW-1185">Reference proteome</keyword>
<dbReference type="InterPro" id="IPR027417">
    <property type="entry name" value="P-loop_NTPase"/>
</dbReference>
<dbReference type="PROSITE" id="PS50088">
    <property type="entry name" value="ANK_REPEAT"/>
    <property type="match status" value="5"/>
</dbReference>
<name>A0A8H5WF73_FUSCI</name>
<dbReference type="SUPFAM" id="SSF52540">
    <property type="entry name" value="P-loop containing nucleoside triphosphate hydrolases"/>
    <property type="match status" value="1"/>
</dbReference>
<dbReference type="InterPro" id="IPR035994">
    <property type="entry name" value="Nucleoside_phosphorylase_sf"/>
</dbReference>
<feature type="domain" description="Nephrocystin 3-like N-terminal" evidence="6">
    <location>
        <begin position="446"/>
        <end position="614"/>
    </location>
</feature>
<keyword evidence="2" id="KW-0040">ANK repeat</keyword>
<gene>
    <name evidence="7" type="ORF">FCIRC_13137</name>
</gene>
<feature type="domain" description="Nucleoside phosphorylase" evidence="4">
    <location>
        <begin position="34"/>
        <end position="315"/>
    </location>
</feature>
<organism evidence="7 8">
    <name type="scientific">Fusarium circinatum</name>
    <name type="common">Pitch canker fungus</name>
    <name type="synonym">Gibberella circinata</name>
    <dbReference type="NCBI Taxonomy" id="48490"/>
    <lineage>
        <taxon>Eukaryota</taxon>
        <taxon>Fungi</taxon>
        <taxon>Dikarya</taxon>
        <taxon>Ascomycota</taxon>
        <taxon>Pezizomycotina</taxon>
        <taxon>Sordariomycetes</taxon>
        <taxon>Hypocreomycetidae</taxon>
        <taxon>Hypocreales</taxon>
        <taxon>Nectriaceae</taxon>
        <taxon>Fusarium</taxon>
        <taxon>Fusarium fujikuroi species complex</taxon>
    </lineage>
</organism>
<dbReference type="PANTHER" id="PTHR10039:SF15">
    <property type="entry name" value="NACHT DOMAIN-CONTAINING PROTEIN"/>
    <property type="match status" value="1"/>
</dbReference>
<evidence type="ECO:0000259" key="4">
    <source>
        <dbReference type="Pfam" id="PF01048"/>
    </source>
</evidence>
<dbReference type="Pfam" id="PF22939">
    <property type="entry name" value="WHD_GPIID"/>
    <property type="match status" value="1"/>
</dbReference>
<dbReference type="GO" id="GO:0009116">
    <property type="term" value="P:nucleoside metabolic process"/>
    <property type="evidence" value="ECO:0007669"/>
    <property type="project" value="InterPro"/>
</dbReference>
<evidence type="ECO:0000256" key="1">
    <source>
        <dbReference type="ARBA" id="ARBA00022737"/>
    </source>
</evidence>
<feature type="repeat" description="ANK" evidence="2">
    <location>
        <begin position="1034"/>
        <end position="1066"/>
    </location>
</feature>
<evidence type="ECO:0000259" key="6">
    <source>
        <dbReference type="Pfam" id="PF24883"/>
    </source>
</evidence>
<keyword evidence="1" id="KW-0677">Repeat</keyword>
<dbReference type="InterPro" id="IPR056884">
    <property type="entry name" value="NPHP3-like_N"/>
</dbReference>
<dbReference type="InterPro" id="IPR000845">
    <property type="entry name" value="Nucleoside_phosphorylase_d"/>
</dbReference>
<evidence type="ECO:0000313" key="7">
    <source>
        <dbReference type="EMBL" id="KAF5657766.1"/>
    </source>
</evidence>
<dbReference type="GO" id="GO:0003824">
    <property type="term" value="F:catalytic activity"/>
    <property type="evidence" value="ECO:0007669"/>
    <property type="project" value="InterPro"/>
</dbReference>
<dbReference type="Pfam" id="PF00023">
    <property type="entry name" value="Ank"/>
    <property type="match status" value="1"/>
</dbReference>
<dbReference type="Pfam" id="PF12796">
    <property type="entry name" value="Ank_2"/>
    <property type="match status" value="2"/>
</dbReference>
<accession>A0A8H5WF73</accession>
<evidence type="ECO:0000259" key="5">
    <source>
        <dbReference type="Pfam" id="PF22939"/>
    </source>
</evidence>
<dbReference type="PRINTS" id="PR01415">
    <property type="entry name" value="ANKYRIN"/>
</dbReference>
<feature type="repeat" description="ANK" evidence="2">
    <location>
        <begin position="1100"/>
        <end position="1132"/>
    </location>
</feature>
<dbReference type="SMART" id="SM00248">
    <property type="entry name" value="ANK"/>
    <property type="match status" value="10"/>
</dbReference>
<evidence type="ECO:0000313" key="8">
    <source>
        <dbReference type="Proteomes" id="UP000572754"/>
    </source>
</evidence>
<dbReference type="SUPFAM" id="SSF53167">
    <property type="entry name" value="Purine and uridine phosphorylases"/>
    <property type="match status" value="1"/>
</dbReference>
<dbReference type="InterPro" id="IPR036770">
    <property type="entry name" value="Ankyrin_rpt-contain_sf"/>
</dbReference>
<dbReference type="Pfam" id="PF01048">
    <property type="entry name" value="PNP_UDP_1"/>
    <property type="match status" value="1"/>
</dbReference>
<sequence>MYPGHKPESSGSNSHRSSKRHKQSKSILPEDITVAIFCALTSESVAVRYSLDESYDSYPTITGQQDYVYNYGRIGDHNVVIARPHQIGPIKAAQCAATVAQQFPNVRFALMIGIGGGIPSAKVDIRLGDIAVGIAKGSHPGVMQYDYGKYEKEGKFTLKGSLNKPPGILLSASSALEEDEEMNESRLYEFLDDITRNKSYARPKAQDILYHASFQHINEGQDCAGCLASNEVNNVISRHSRNEEVKVHRGLILSGSGVIKNTVDRESLCRGNKDAICYEMEAAGIVDQIPCLVIRGICDYADTHKSDIWHRYAAAVAAAYGKAILSKIHVQEIEMTMRMRRIIDSFVRDIKEVKDNVRYLKQTAEDFTQGAFYVFRKTCKDRDYLETVAFKGHSPMLTVFPRSCWAFTGRDANVPSDRHWEQILNWLQEADWRDQFFKYFGEREPGTCQWFLESDIFQQWLKEPKSSLLCSGPPGAGKTILASVLVDHLDSKILPNLNIDAQIRSATVFVFFNIQEKERQNSVHVFTSMLRQLIEQRPSVIAEIEAFYDAHKNQPVTSVHFKDISTAFLHACRSFTRVFVILDALDESEDALKVIPELLFLQTQVDLRLLATSRREIRIETLFARYVLARFSATEQDIRRYLTRRICSHAVIQDVSQDYTPEVKKELEHVLVERIINAADGIFLLARFHTDTVMEMTSPCAMRDAADALPRRSEAYGEIYSKTIRRIESQSAFHRSLAQETLKWLICAQESLTISALRCALTTKIGLPSLDDGYKDSTTVIVEVCKGLVIVDQGGRLRLLHHTAREYLSNNFSVLFDRTDTLTRSLEDDGTHLIFDRCITHREFALKCVTYLSFDVFDCGPLDSYRSVERRLTDYPFYYYAAKFWGTHLQRSGQFAPELIKHPVIDAFIQHRAKLDASWEALYYYGLEIPVERFPKRTTGLHLASFFGIPPLLDDLLGIISPDATDDLRRTPLFWAAHQGHSAVIAPLLSAGAGTDARDHEGFTPLLLAASKGKEEVILSLIEGGADIEAMNEKHERPLMLAAENGHEGAVRQLLRLKANIEAVDDSGYTALLCACSNDHADVVNVLLDGNANIHVTTPTKSTTFMEAVYGGSLEVAKLLLQRGAHVNVMDLQQMTPLTTAIRRGFVNVIKFVIDNHASPEFYRYIPGFSDTIDLSTEGLWDAISLAAEFDKIDALRFLLSRSAESDISHDMLNTVSRRILSPSYTRTQLGEAIQNSNVSGADWLLRSGISPNDMHCGVSYLTQSVLRNHIGFVKLLLQYGADVEAKGLGEPPLLASMIHWPPDIASLVLDAGADINVSHGPDSDTPFMRAYRLRHAPQSCSV</sequence>
<dbReference type="InterPro" id="IPR054471">
    <property type="entry name" value="GPIID_WHD"/>
</dbReference>
<protein>
    <submittedName>
        <fullName evidence="7">Ankyrin repeat protein</fullName>
    </submittedName>
</protein>
<proteinExistence type="predicted"/>
<feature type="domain" description="GPI inositol-deacylase winged helix" evidence="5">
    <location>
        <begin position="732"/>
        <end position="811"/>
    </location>
</feature>
<evidence type="ECO:0000256" key="2">
    <source>
        <dbReference type="PROSITE-ProRule" id="PRU00023"/>
    </source>
</evidence>
<dbReference type="PANTHER" id="PTHR10039">
    <property type="entry name" value="AMELOGENIN"/>
    <property type="match status" value="1"/>
</dbReference>
<comment type="caution">
    <text evidence="7">The sequence shown here is derived from an EMBL/GenBank/DDBJ whole genome shotgun (WGS) entry which is preliminary data.</text>
</comment>
<dbReference type="Gene3D" id="1.25.40.20">
    <property type="entry name" value="Ankyrin repeat-containing domain"/>
    <property type="match status" value="2"/>
</dbReference>
<dbReference type="InterPro" id="IPR002110">
    <property type="entry name" value="Ankyrin_rpt"/>
</dbReference>
<feature type="repeat" description="ANK" evidence="2">
    <location>
        <begin position="1001"/>
        <end position="1033"/>
    </location>
</feature>
<dbReference type="Gene3D" id="3.40.50.1580">
    <property type="entry name" value="Nucleoside phosphorylase domain"/>
    <property type="match status" value="1"/>
</dbReference>